<dbReference type="SUPFAM" id="SSF51735">
    <property type="entry name" value="NAD(P)-binding Rossmann-fold domains"/>
    <property type="match status" value="1"/>
</dbReference>
<feature type="domain" description="RmlD-like substrate binding" evidence="7">
    <location>
        <begin position="1"/>
        <end position="292"/>
    </location>
</feature>
<protein>
    <recommendedName>
        <fullName evidence="4 6">dTDP-4-dehydrorhamnose reductase</fullName>
        <ecNumber evidence="3 6">1.1.1.133</ecNumber>
    </recommendedName>
</protein>
<dbReference type="Gene3D" id="3.40.50.720">
    <property type="entry name" value="NAD(P)-binding Rossmann-like Domain"/>
    <property type="match status" value="1"/>
</dbReference>
<dbReference type="InterPro" id="IPR036291">
    <property type="entry name" value="NAD(P)-bd_dom_sf"/>
</dbReference>
<dbReference type="EC" id="1.1.1.133" evidence="3 6"/>
<comment type="caution">
    <text evidence="8">The sequence shown here is derived from an EMBL/GenBank/DDBJ whole genome shotgun (WGS) entry which is preliminary data.</text>
</comment>
<evidence type="ECO:0000256" key="3">
    <source>
        <dbReference type="ARBA" id="ARBA00012929"/>
    </source>
</evidence>
<comment type="similarity">
    <text evidence="2 6">Belongs to the dTDP-4-dehydrorhamnose reductase family.</text>
</comment>
<reference evidence="8" key="1">
    <citation type="journal article" date="2014" name="Int. J. Syst. Evol. Microbiol.">
        <title>Complete genome of a new Firmicutes species belonging to the dominant human colonic microbiota ('Ruminococcus bicirculans') reveals two chromosomes and a selective capacity to utilize plant glucans.</title>
        <authorList>
            <consortium name="NISC Comparative Sequencing Program"/>
            <person name="Wegmann U."/>
            <person name="Louis P."/>
            <person name="Goesmann A."/>
            <person name="Henrissat B."/>
            <person name="Duncan S.H."/>
            <person name="Flint H.J."/>
        </authorList>
    </citation>
    <scope>NUCLEOTIDE SEQUENCE</scope>
    <source>
        <strain evidence="8">NBRC 108216</strain>
    </source>
</reference>
<dbReference type="RefSeq" id="WP_284372049.1">
    <property type="nucleotide sequence ID" value="NZ_BSNJ01000004.1"/>
</dbReference>
<reference evidence="8" key="2">
    <citation type="submission" date="2023-01" db="EMBL/GenBank/DDBJ databases">
        <title>Draft genome sequence of Algimonas porphyrae strain NBRC 108216.</title>
        <authorList>
            <person name="Sun Q."/>
            <person name="Mori K."/>
        </authorList>
    </citation>
    <scope>NUCLEOTIDE SEQUENCE</scope>
    <source>
        <strain evidence="8">NBRC 108216</strain>
    </source>
</reference>
<keyword evidence="6" id="KW-0560">Oxidoreductase</keyword>
<dbReference type="NCBIfam" id="TIGR01214">
    <property type="entry name" value="rmlD"/>
    <property type="match status" value="1"/>
</dbReference>
<sequence>MHCLVIGKTGQLARALQAEIAADHFSATFLDRSDCDLAAPEALLRECLQPHLDKGDIIIIAAAYTAVDQAETDFETAYRVNAVAPGIIAELAARADIPVIHISTDYVFDGQARKPYATDAPVAPVNAYGRTKLAGEEAVRTAQPSAAILRTSWVYDVSGRNFLTTMLRLGASRDTLDVVADQTGRPTHARDLARACMVVAKALCANDPAASAIFHVSNSGQPTSWAGFARAIFSATSSWRDHAVSVRDIATADFPTPARRPAYSVLDLEPFETTFDFAMPDWQVSLHRALQNHPMIVAGKTRADDDT</sequence>
<dbReference type="EMBL" id="BSNJ01000004">
    <property type="protein sequence ID" value="GLQ20966.1"/>
    <property type="molecule type" value="Genomic_DNA"/>
</dbReference>
<dbReference type="CDD" id="cd05254">
    <property type="entry name" value="dTDP_HR_like_SDR_e"/>
    <property type="match status" value="1"/>
</dbReference>
<keyword evidence="9" id="KW-1185">Reference proteome</keyword>
<accession>A0ABQ5V0D0</accession>
<evidence type="ECO:0000256" key="6">
    <source>
        <dbReference type="RuleBase" id="RU364082"/>
    </source>
</evidence>
<keyword evidence="6" id="KW-0521">NADP</keyword>
<comment type="cofactor">
    <cofactor evidence="6">
        <name>Mg(2+)</name>
        <dbReference type="ChEBI" id="CHEBI:18420"/>
    </cofactor>
    <text evidence="6">Binds 1 Mg(2+) ion per monomer.</text>
</comment>
<evidence type="ECO:0000256" key="1">
    <source>
        <dbReference type="ARBA" id="ARBA00004781"/>
    </source>
</evidence>
<evidence type="ECO:0000259" key="7">
    <source>
        <dbReference type="Pfam" id="PF04321"/>
    </source>
</evidence>
<dbReference type="InterPro" id="IPR029903">
    <property type="entry name" value="RmlD-like-bd"/>
</dbReference>
<organism evidence="8 9">
    <name type="scientific">Algimonas porphyrae</name>
    <dbReference type="NCBI Taxonomy" id="1128113"/>
    <lineage>
        <taxon>Bacteria</taxon>
        <taxon>Pseudomonadati</taxon>
        <taxon>Pseudomonadota</taxon>
        <taxon>Alphaproteobacteria</taxon>
        <taxon>Maricaulales</taxon>
        <taxon>Robiginitomaculaceae</taxon>
        <taxon>Algimonas</taxon>
    </lineage>
</organism>
<proteinExistence type="inferred from homology"/>
<comment type="catalytic activity">
    <reaction evidence="5 6">
        <text>dTDP-beta-L-rhamnose + NADP(+) = dTDP-4-dehydro-beta-L-rhamnose + NADPH + H(+)</text>
        <dbReference type="Rhea" id="RHEA:21796"/>
        <dbReference type="ChEBI" id="CHEBI:15378"/>
        <dbReference type="ChEBI" id="CHEBI:57510"/>
        <dbReference type="ChEBI" id="CHEBI:57783"/>
        <dbReference type="ChEBI" id="CHEBI:58349"/>
        <dbReference type="ChEBI" id="CHEBI:62830"/>
        <dbReference type="EC" id="1.1.1.133"/>
    </reaction>
</comment>
<gene>
    <name evidence="8" type="primary">rmlD/rfbD</name>
    <name evidence="8" type="ORF">GCM10007854_19210</name>
</gene>
<comment type="pathway">
    <text evidence="1 6">Carbohydrate biosynthesis; dTDP-L-rhamnose biosynthesis.</text>
</comment>
<dbReference type="Pfam" id="PF04321">
    <property type="entry name" value="RmlD_sub_bind"/>
    <property type="match status" value="1"/>
</dbReference>
<dbReference type="InterPro" id="IPR005913">
    <property type="entry name" value="dTDP_dehydrorham_reduct"/>
</dbReference>
<evidence type="ECO:0000313" key="8">
    <source>
        <dbReference type="EMBL" id="GLQ20966.1"/>
    </source>
</evidence>
<name>A0ABQ5V0D0_9PROT</name>
<dbReference type="PANTHER" id="PTHR10491">
    <property type="entry name" value="DTDP-4-DEHYDRORHAMNOSE REDUCTASE"/>
    <property type="match status" value="1"/>
</dbReference>
<evidence type="ECO:0000256" key="2">
    <source>
        <dbReference type="ARBA" id="ARBA00010944"/>
    </source>
</evidence>
<evidence type="ECO:0000256" key="5">
    <source>
        <dbReference type="ARBA" id="ARBA00048200"/>
    </source>
</evidence>
<evidence type="ECO:0000313" key="9">
    <source>
        <dbReference type="Proteomes" id="UP001161390"/>
    </source>
</evidence>
<evidence type="ECO:0000256" key="4">
    <source>
        <dbReference type="ARBA" id="ARBA00017099"/>
    </source>
</evidence>
<comment type="function">
    <text evidence="6">Catalyzes the reduction of dTDP-6-deoxy-L-lyxo-4-hexulose to yield dTDP-L-rhamnose.</text>
</comment>
<dbReference type="PANTHER" id="PTHR10491:SF4">
    <property type="entry name" value="METHIONINE ADENOSYLTRANSFERASE 2 SUBUNIT BETA"/>
    <property type="match status" value="1"/>
</dbReference>
<dbReference type="Gene3D" id="3.90.25.10">
    <property type="entry name" value="UDP-galactose 4-epimerase, domain 1"/>
    <property type="match status" value="1"/>
</dbReference>
<dbReference type="Proteomes" id="UP001161390">
    <property type="component" value="Unassembled WGS sequence"/>
</dbReference>